<feature type="region of interest" description="Disordered" evidence="1">
    <location>
        <begin position="163"/>
        <end position="186"/>
    </location>
</feature>
<evidence type="ECO:0000256" key="1">
    <source>
        <dbReference type="SAM" id="MobiDB-lite"/>
    </source>
</evidence>
<accession>A0A150G1W6</accession>
<organism evidence="2 3">
    <name type="scientific">Gonium pectorale</name>
    <name type="common">Green alga</name>
    <dbReference type="NCBI Taxonomy" id="33097"/>
    <lineage>
        <taxon>Eukaryota</taxon>
        <taxon>Viridiplantae</taxon>
        <taxon>Chlorophyta</taxon>
        <taxon>core chlorophytes</taxon>
        <taxon>Chlorophyceae</taxon>
        <taxon>CS clade</taxon>
        <taxon>Chlamydomonadales</taxon>
        <taxon>Volvocaceae</taxon>
        <taxon>Gonium</taxon>
    </lineage>
</organism>
<comment type="caution">
    <text evidence="2">The sequence shown here is derived from an EMBL/GenBank/DDBJ whole genome shotgun (WGS) entry which is preliminary data.</text>
</comment>
<evidence type="ECO:0000313" key="2">
    <source>
        <dbReference type="EMBL" id="KXZ43866.1"/>
    </source>
</evidence>
<gene>
    <name evidence="2" type="ORF">GPECTOR_78g54</name>
</gene>
<dbReference type="Proteomes" id="UP000075714">
    <property type="component" value="Unassembled WGS sequence"/>
</dbReference>
<dbReference type="EMBL" id="LSYV01000079">
    <property type="protein sequence ID" value="KXZ43866.1"/>
    <property type="molecule type" value="Genomic_DNA"/>
</dbReference>
<keyword evidence="3" id="KW-1185">Reference proteome</keyword>
<dbReference type="AlphaFoldDB" id="A0A150G1W6"/>
<proteinExistence type="predicted"/>
<feature type="region of interest" description="Disordered" evidence="1">
    <location>
        <begin position="1"/>
        <end position="37"/>
    </location>
</feature>
<name>A0A150G1W6_GONPE</name>
<protein>
    <recommendedName>
        <fullName evidence="4">Borealin N-terminal domain-containing protein</fullName>
    </recommendedName>
</protein>
<evidence type="ECO:0000313" key="3">
    <source>
        <dbReference type="Proteomes" id="UP000075714"/>
    </source>
</evidence>
<dbReference type="OrthoDB" id="536723at2759"/>
<feature type="compositionally biased region" description="Low complexity" evidence="1">
    <location>
        <begin position="172"/>
        <end position="186"/>
    </location>
</feature>
<sequence length="364" mass="37732">MPPRKRKAQQALAAINEDDQEKPSAVQEDVPTAAPHAAESEEQVVQHIVAECKEQVEAKATSLIEAARQRVQHLRTDAELAFIKLTKQVRQTPVADFFKLAPEQAAASSLGSVLQRLRRLQQGGEGGDPAEAEAVTMIASTLAAAGGGGALPQDTDRVQAAEPQQPLGGAGADAAAGPSTSAAHAAALMPPPAARAPLSQLNTAARAPMSHEIVYSANGSPIYLNVAAASAAPATCNAKGGAMPGIADATPAMGASFAMAAAPPQTMAFTGNTFRRATAARGRTKQATRAITVTTQDGRCFVVDDMIGLAGVPDKYREEVRRLLEADMQDLTALYKSVTTIEQANAAVAAPTTTTGTARATRRR</sequence>
<evidence type="ECO:0008006" key="4">
    <source>
        <dbReference type="Google" id="ProtNLM"/>
    </source>
</evidence>
<reference evidence="3" key="1">
    <citation type="journal article" date="2016" name="Nat. Commun.">
        <title>The Gonium pectorale genome demonstrates co-option of cell cycle regulation during the evolution of multicellularity.</title>
        <authorList>
            <person name="Hanschen E.R."/>
            <person name="Marriage T.N."/>
            <person name="Ferris P.J."/>
            <person name="Hamaji T."/>
            <person name="Toyoda A."/>
            <person name="Fujiyama A."/>
            <person name="Neme R."/>
            <person name="Noguchi H."/>
            <person name="Minakuchi Y."/>
            <person name="Suzuki M."/>
            <person name="Kawai-Toyooka H."/>
            <person name="Smith D.R."/>
            <person name="Sparks H."/>
            <person name="Anderson J."/>
            <person name="Bakaric R."/>
            <person name="Luria V."/>
            <person name="Karger A."/>
            <person name="Kirschner M.W."/>
            <person name="Durand P.M."/>
            <person name="Michod R.E."/>
            <person name="Nozaki H."/>
            <person name="Olson B.J."/>
        </authorList>
    </citation>
    <scope>NUCLEOTIDE SEQUENCE [LARGE SCALE GENOMIC DNA]</scope>
    <source>
        <strain evidence="3">NIES-2863</strain>
    </source>
</reference>